<evidence type="ECO:0000259" key="2">
    <source>
        <dbReference type="PROSITE" id="PS50030"/>
    </source>
</evidence>
<evidence type="ECO:0000313" key="3">
    <source>
        <dbReference type="EMBL" id="KAL0240528.1"/>
    </source>
</evidence>
<feature type="compositionally biased region" description="Low complexity" evidence="1">
    <location>
        <begin position="225"/>
        <end position="242"/>
    </location>
</feature>
<dbReference type="CDD" id="cd23659">
    <property type="entry name" value="USP_At3g01520-like"/>
    <property type="match status" value="1"/>
</dbReference>
<dbReference type="InterPro" id="IPR006016">
    <property type="entry name" value="UspA"/>
</dbReference>
<dbReference type="SUPFAM" id="SSF52402">
    <property type="entry name" value="Adenine nucleotide alpha hydrolases-like"/>
    <property type="match status" value="1"/>
</dbReference>
<feature type="compositionally biased region" description="Polar residues" evidence="1">
    <location>
        <begin position="155"/>
        <end position="168"/>
    </location>
</feature>
<feature type="compositionally biased region" description="Basic and acidic residues" evidence="1">
    <location>
        <begin position="297"/>
        <end position="320"/>
    </location>
</feature>
<dbReference type="RefSeq" id="XP_066611027.1">
    <property type="nucleotide sequence ID" value="XM_066760755.1"/>
</dbReference>
<keyword evidence="4" id="KW-1185">Reference proteome</keyword>
<dbReference type="CDD" id="cd14297">
    <property type="entry name" value="UBA2_spUBP14_like"/>
    <property type="match status" value="1"/>
</dbReference>
<feature type="compositionally biased region" description="Acidic residues" evidence="1">
    <location>
        <begin position="644"/>
        <end position="656"/>
    </location>
</feature>
<reference evidence="3" key="2">
    <citation type="submission" date="2024-01" db="EMBL/GenBank/DDBJ databases">
        <title>Comparative genomics of Cryptococcus and Kwoniella reveals pathogenesis evolution and contrasting modes of karyotype evolution via chromosome fusion or intercentromeric recombination.</title>
        <authorList>
            <person name="Coelho M.A."/>
            <person name="David-Palma M."/>
            <person name="Shea T."/>
            <person name="Bowers K."/>
            <person name="Mcginley-Smith S."/>
            <person name="Mohammad A.W."/>
            <person name="Gnirke A."/>
            <person name="Yurkov A.M."/>
            <person name="Nowrousian M."/>
            <person name="Sun S."/>
            <person name="Cuomo C.A."/>
            <person name="Heitman J."/>
        </authorList>
    </citation>
    <scope>NUCLEOTIDE SEQUENCE</scope>
    <source>
        <strain evidence="3">IND107</strain>
    </source>
</reference>
<dbReference type="InterPro" id="IPR006015">
    <property type="entry name" value="Universal_stress_UspA"/>
</dbReference>
<dbReference type="Pfam" id="PF00582">
    <property type="entry name" value="Usp"/>
    <property type="match status" value="1"/>
</dbReference>
<dbReference type="EMBL" id="ATAM02000013">
    <property type="protein sequence ID" value="KAL0240528.1"/>
    <property type="molecule type" value="Genomic_DNA"/>
</dbReference>
<name>A0ABR3BIK6_9TREE</name>
<feature type="compositionally biased region" description="Acidic residues" evidence="1">
    <location>
        <begin position="340"/>
        <end position="364"/>
    </location>
</feature>
<feature type="region of interest" description="Disordered" evidence="1">
    <location>
        <begin position="204"/>
        <end position="364"/>
    </location>
</feature>
<dbReference type="SUPFAM" id="SSF46934">
    <property type="entry name" value="UBA-like"/>
    <property type="match status" value="1"/>
</dbReference>
<dbReference type="InterPro" id="IPR009060">
    <property type="entry name" value="UBA-like_sf"/>
</dbReference>
<dbReference type="PRINTS" id="PR01438">
    <property type="entry name" value="UNVRSLSTRESS"/>
</dbReference>
<dbReference type="Gene3D" id="3.40.50.620">
    <property type="entry name" value="HUPs"/>
    <property type="match status" value="1"/>
</dbReference>
<feature type="compositionally biased region" description="Polar residues" evidence="1">
    <location>
        <begin position="81"/>
        <end position="93"/>
    </location>
</feature>
<feature type="domain" description="UBA" evidence="2">
    <location>
        <begin position="4"/>
        <end position="44"/>
    </location>
</feature>
<dbReference type="InterPro" id="IPR015940">
    <property type="entry name" value="UBA"/>
</dbReference>
<organism evidence="3 4">
    <name type="scientific">Cryptococcus tetragattii IND107</name>
    <dbReference type="NCBI Taxonomy" id="1296105"/>
    <lineage>
        <taxon>Eukaryota</taxon>
        <taxon>Fungi</taxon>
        <taxon>Dikarya</taxon>
        <taxon>Basidiomycota</taxon>
        <taxon>Agaricomycotina</taxon>
        <taxon>Tremellomycetes</taxon>
        <taxon>Tremellales</taxon>
        <taxon>Cryptococcaceae</taxon>
        <taxon>Cryptococcus</taxon>
        <taxon>Cryptococcus gattii species complex</taxon>
    </lineage>
</organism>
<dbReference type="InterPro" id="IPR014729">
    <property type="entry name" value="Rossmann-like_a/b/a_fold"/>
</dbReference>
<dbReference type="Gene3D" id="1.10.8.10">
    <property type="entry name" value="DNA helicase RuvA subunit, C-terminal domain"/>
    <property type="match status" value="1"/>
</dbReference>
<dbReference type="Proteomes" id="UP000054399">
    <property type="component" value="Unassembled WGS sequence"/>
</dbReference>
<feature type="compositionally biased region" description="Basic and acidic residues" evidence="1">
    <location>
        <begin position="250"/>
        <end position="264"/>
    </location>
</feature>
<dbReference type="PANTHER" id="PTHR46100">
    <property type="entry name" value="IMP2'P"/>
    <property type="match status" value="1"/>
</dbReference>
<proteinExistence type="predicted"/>
<dbReference type="PANTHER" id="PTHR46100:SF4">
    <property type="entry name" value="USPA DOMAIN-CONTAINING PROTEIN"/>
    <property type="match status" value="1"/>
</dbReference>
<feature type="compositionally biased region" description="Low complexity" evidence="1">
    <location>
        <begin position="657"/>
        <end position="667"/>
    </location>
</feature>
<feature type="region of interest" description="Disordered" evidence="1">
    <location>
        <begin position="638"/>
        <end position="667"/>
    </location>
</feature>
<gene>
    <name evidence="3" type="ORF">I308_106322</name>
</gene>
<dbReference type="GeneID" id="91993177"/>
<feature type="compositionally biased region" description="Low complexity" evidence="1">
    <location>
        <begin position="94"/>
        <end position="109"/>
    </location>
</feature>
<dbReference type="PROSITE" id="PS50030">
    <property type="entry name" value="UBA"/>
    <property type="match status" value="1"/>
</dbReference>
<sequence>MSTKPKPELIEQLKALGISERTAYFALSKTKNDVAKAADYALSGAAGKDEVSDKPKQFQSSKESSSSSQRPSLASLRRLSFNASETPSLESNVSKLPPSKRSSPSLGSLTLWGGRRKKINSDMVEEEQGLAPKSMNTNEDEKERGRRRKRSSSKCTLMTENESELTQTVPPPLPSNTYPPSKSTPPMAMLSLDDQVSNLILGAIDRGRPGSSPNVDSSEMKKTPSALAALGLRAAAIGSSSSVTPAPPKSPEKIVEPAPKEATEMKASFLQPSMPVGGASKGPTNRAPSPFFRARRARDQARARDTSPEVEALKKDKDNGESDGESVGGAKKFRPQALAYEDESASEVETEEEGSGVDLDDEDILDEDGEVIFDEETEKNTEANAVFFEGDAAGLGGRAPTDDLDAARDDTDNRSQLDFYGEEVEQDVLGEGPNVVIPPASVFAVPSSQTRGKKNKNVRAGLHLDTSRPSFARDRCTITLTQARDGDEIFLISVKEDESKIDPKSWSESDRAQKLRIQKERQTTTLLLVKQVTGLLSRTRLQITVTCQFLHAKNARHMLIDLIDFLEPTMVIVGSRGLGKLQGILLGSTSHYLVQKSSVPVMVARRRLLRPLRRTNPANLRHSPRVSLASASIEKAASSKQEDDVVDVAQEEETTDEAAIAAGQRTK</sequence>
<accession>A0ABR3BIK6</accession>
<evidence type="ECO:0000256" key="1">
    <source>
        <dbReference type="SAM" id="MobiDB-lite"/>
    </source>
</evidence>
<feature type="compositionally biased region" description="Low complexity" evidence="1">
    <location>
        <begin position="57"/>
        <end position="80"/>
    </location>
</feature>
<feature type="compositionally biased region" description="Basic and acidic residues" evidence="1">
    <location>
        <begin position="47"/>
        <end position="56"/>
    </location>
</feature>
<reference evidence="3" key="1">
    <citation type="submission" date="2015-01" db="EMBL/GenBank/DDBJ databases">
        <authorList>
            <consortium name="The Broad Institute Genomics Platform"/>
            <person name="Cuomo C."/>
            <person name="Litvintseva A."/>
            <person name="Chen Y."/>
            <person name="Heitman J."/>
            <person name="Sun S."/>
            <person name="Springer D."/>
            <person name="Dromer F."/>
            <person name="Young S."/>
            <person name="Zeng Q."/>
            <person name="Gargeya S."/>
            <person name="Abouelleil A."/>
            <person name="Alvarado L."/>
            <person name="Chapman S.B."/>
            <person name="Gainer-Dewar J."/>
            <person name="Goldberg J."/>
            <person name="Griggs A."/>
            <person name="Gujja S."/>
            <person name="Hansen M."/>
            <person name="Howarth C."/>
            <person name="Imamovic A."/>
            <person name="Larimer J."/>
            <person name="Murphy C."/>
            <person name="Naylor J."/>
            <person name="Pearson M."/>
            <person name="Priest M."/>
            <person name="Roberts A."/>
            <person name="Saif S."/>
            <person name="Shea T."/>
            <person name="Sykes S."/>
            <person name="Wortman J."/>
            <person name="Nusbaum C."/>
            <person name="Birren B."/>
        </authorList>
    </citation>
    <scope>NUCLEOTIDE SEQUENCE</scope>
    <source>
        <strain evidence="3">IND107</strain>
    </source>
</reference>
<comment type="caution">
    <text evidence="3">The sequence shown here is derived from an EMBL/GenBank/DDBJ whole genome shotgun (WGS) entry which is preliminary data.</text>
</comment>
<feature type="region of interest" description="Disordered" evidence="1">
    <location>
        <begin position="44"/>
        <end position="190"/>
    </location>
</feature>
<evidence type="ECO:0000313" key="4">
    <source>
        <dbReference type="Proteomes" id="UP000054399"/>
    </source>
</evidence>
<protein>
    <recommendedName>
        <fullName evidence="2">UBA domain-containing protein</fullName>
    </recommendedName>
</protein>